<dbReference type="InterPro" id="IPR008930">
    <property type="entry name" value="Terpenoid_cyclase/PrenylTrfase"/>
</dbReference>
<dbReference type="GO" id="GO:0009507">
    <property type="term" value="C:chloroplast"/>
    <property type="evidence" value="ECO:0007669"/>
    <property type="project" value="TreeGrafter"/>
</dbReference>
<dbReference type="PANTHER" id="PTHR31739:SF3">
    <property type="entry name" value="ENT-KAUR-16-ENE SYNTHASE, CHLOROPLASTIC"/>
    <property type="match status" value="1"/>
</dbReference>
<gene>
    <name evidence="4" type="ORF">L3X38_022659</name>
</gene>
<dbReference type="SUPFAM" id="SSF48239">
    <property type="entry name" value="Terpenoid cyclases/Protein prenyltransferases"/>
    <property type="match status" value="1"/>
</dbReference>
<dbReference type="Gene3D" id="1.50.10.160">
    <property type="match status" value="1"/>
</dbReference>
<dbReference type="EMBL" id="JAJFAZ020000004">
    <property type="protein sequence ID" value="KAI5332530.1"/>
    <property type="molecule type" value="Genomic_DNA"/>
</dbReference>
<comment type="cofactor">
    <cofactor evidence="1">
        <name>Mg(2+)</name>
        <dbReference type="ChEBI" id="CHEBI:18420"/>
    </cofactor>
</comment>
<name>A0AAD4Z4I7_PRUDU</name>
<keyword evidence="5" id="KW-1185">Reference proteome</keyword>
<evidence type="ECO:0000313" key="5">
    <source>
        <dbReference type="Proteomes" id="UP001054821"/>
    </source>
</evidence>
<dbReference type="Proteomes" id="UP001054821">
    <property type="component" value="Chromosome 4"/>
</dbReference>
<evidence type="ECO:0000256" key="3">
    <source>
        <dbReference type="ARBA" id="ARBA00023239"/>
    </source>
</evidence>
<dbReference type="GO" id="GO:0000287">
    <property type="term" value="F:magnesium ion binding"/>
    <property type="evidence" value="ECO:0007669"/>
    <property type="project" value="TreeGrafter"/>
</dbReference>
<dbReference type="AlphaFoldDB" id="A0AAD4Z4I7"/>
<evidence type="ECO:0000256" key="2">
    <source>
        <dbReference type="ARBA" id="ARBA00022842"/>
    </source>
</evidence>
<comment type="caution">
    <text evidence="4">The sequence shown here is derived from an EMBL/GenBank/DDBJ whole genome shotgun (WGS) entry which is preliminary data.</text>
</comment>
<evidence type="ECO:0000256" key="1">
    <source>
        <dbReference type="ARBA" id="ARBA00001946"/>
    </source>
</evidence>
<accession>A0AAD4Z4I7</accession>
<dbReference type="GO" id="GO:0009686">
    <property type="term" value="P:gibberellin biosynthetic process"/>
    <property type="evidence" value="ECO:0007669"/>
    <property type="project" value="TreeGrafter"/>
</dbReference>
<sequence>MFTKVDLSVSSYDTAWVAMVPSPNSSKDPFFPECVNWLLANQLHDGSWGPKFHPLLIKDALLSTLACILALKRWSVGEEQINKGLHFIESNLALATDEEQQSPVGFNIISCHD</sequence>
<dbReference type="GO" id="GO:0010333">
    <property type="term" value="F:terpene synthase activity"/>
    <property type="evidence" value="ECO:0007669"/>
    <property type="project" value="InterPro"/>
</dbReference>
<protein>
    <submittedName>
        <fullName evidence="4">Uncharacterized protein</fullName>
    </submittedName>
</protein>
<keyword evidence="2" id="KW-0460">Magnesium</keyword>
<evidence type="ECO:0000313" key="4">
    <source>
        <dbReference type="EMBL" id="KAI5332530.1"/>
    </source>
</evidence>
<keyword evidence="3" id="KW-0456">Lyase</keyword>
<reference evidence="4 5" key="1">
    <citation type="journal article" date="2022" name="G3 (Bethesda)">
        <title>Whole-genome sequence and methylome profiling of the almond [Prunus dulcis (Mill.) D.A. Webb] cultivar 'Nonpareil'.</title>
        <authorList>
            <person name="D'Amico-Willman K.M."/>
            <person name="Ouma W.Z."/>
            <person name="Meulia T."/>
            <person name="Sideli G.M."/>
            <person name="Gradziel T.M."/>
            <person name="Fresnedo-Ramirez J."/>
        </authorList>
    </citation>
    <scope>NUCLEOTIDE SEQUENCE [LARGE SCALE GENOMIC DNA]</scope>
    <source>
        <strain evidence="4">Clone GOH B32 T37-40</strain>
    </source>
</reference>
<organism evidence="4 5">
    <name type="scientific">Prunus dulcis</name>
    <name type="common">Almond</name>
    <name type="synonym">Amygdalus dulcis</name>
    <dbReference type="NCBI Taxonomy" id="3755"/>
    <lineage>
        <taxon>Eukaryota</taxon>
        <taxon>Viridiplantae</taxon>
        <taxon>Streptophyta</taxon>
        <taxon>Embryophyta</taxon>
        <taxon>Tracheophyta</taxon>
        <taxon>Spermatophyta</taxon>
        <taxon>Magnoliopsida</taxon>
        <taxon>eudicotyledons</taxon>
        <taxon>Gunneridae</taxon>
        <taxon>Pentapetalae</taxon>
        <taxon>rosids</taxon>
        <taxon>fabids</taxon>
        <taxon>Rosales</taxon>
        <taxon>Rosaceae</taxon>
        <taxon>Amygdaloideae</taxon>
        <taxon>Amygdaleae</taxon>
        <taxon>Prunus</taxon>
    </lineage>
</organism>
<proteinExistence type="predicted"/>
<dbReference type="InterPro" id="IPR050148">
    <property type="entry name" value="Terpene_synthase-like"/>
</dbReference>
<dbReference type="PANTHER" id="PTHR31739">
    <property type="entry name" value="ENT-COPALYL DIPHOSPHATE SYNTHASE, CHLOROPLASTIC"/>
    <property type="match status" value="1"/>
</dbReference>